<evidence type="ECO:0000259" key="7">
    <source>
        <dbReference type="PROSITE" id="PS51462"/>
    </source>
</evidence>
<evidence type="ECO:0000256" key="5">
    <source>
        <dbReference type="ARBA" id="ARBA00022842"/>
    </source>
</evidence>
<keyword evidence="4" id="KW-0378">Hydrolase</keyword>
<dbReference type="AlphaFoldDB" id="Q9A5J0"/>
<dbReference type="EMBL" id="AE005673">
    <property type="protein sequence ID" value="AAK24428.1"/>
    <property type="molecule type" value="Genomic_DNA"/>
</dbReference>
<dbReference type="InterPro" id="IPR000086">
    <property type="entry name" value="NUDIX_hydrolase_dom"/>
</dbReference>
<dbReference type="HOGENOM" id="CLU_100941_0_0_5"/>
<dbReference type="PANTHER" id="PTHR12318:SF0">
    <property type="entry name" value="ACYL-COENZYME A DIPHOSPHATASE NUDT19"/>
    <property type="match status" value="1"/>
</dbReference>
<evidence type="ECO:0000256" key="3">
    <source>
        <dbReference type="ARBA" id="ARBA00022723"/>
    </source>
</evidence>
<comment type="cofactor">
    <cofactor evidence="1">
        <name>Mn(2+)</name>
        <dbReference type="ChEBI" id="CHEBI:29035"/>
    </cofactor>
</comment>
<dbReference type="InterPro" id="IPR015797">
    <property type="entry name" value="NUDIX_hydrolase-like_dom_sf"/>
</dbReference>
<dbReference type="Gene3D" id="3.90.79.10">
    <property type="entry name" value="Nucleoside Triphosphate Pyrophosphohydrolase"/>
    <property type="match status" value="1"/>
</dbReference>
<dbReference type="PATRIC" id="fig|190650.5.peg.2474"/>
<dbReference type="PIR" id="H87553">
    <property type="entry name" value="H87553"/>
</dbReference>
<dbReference type="PROSITE" id="PS51462">
    <property type="entry name" value="NUDIX"/>
    <property type="match status" value="1"/>
</dbReference>
<evidence type="ECO:0000313" key="8">
    <source>
        <dbReference type="EMBL" id="AAK24428.1"/>
    </source>
</evidence>
<comment type="cofactor">
    <cofactor evidence="2">
        <name>Mg(2+)</name>
        <dbReference type="ChEBI" id="CHEBI:18420"/>
    </cofactor>
</comment>
<dbReference type="STRING" id="190650.CC_2457"/>
<keyword evidence="9" id="KW-1185">Reference proteome</keyword>
<keyword evidence="6" id="KW-0464">Manganese</keyword>
<sequence>MHSRGWDYLERMSLPPIDAKFDTLNDGATRETGVALKPRHAATLIIVRTDGPQPRLLMGRRNRGHTFMPDKWVFPGGRVDRTDYDAPSATELDAEVTTRLELEPRHPKPARLARALALAAVRETFEETGLLLARPAPERPGAGPWRPFLAQGALPDLEPLSFVARAITPPYRPRRFDARFFMASAESLLSLDRRPDCGELDEIAWVDFQEAMALDLPNITRFVVHEVGQRLAEAGRPAPFMRFLNGKRHLTHL</sequence>
<dbReference type="Proteomes" id="UP000001816">
    <property type="component" value="Chromosome"/>
</dbReference>
<evidence type="ECO:0000256" key="1">
    <source>
        <dbReference type="ARBA" id="ARBA00001936"/>
    </source>
</evidence>
<keyword evidence="3" id="KW-0479">Metal-binding</keyword>
<dbReference type="SUPFAM" id="SSF55811">
    <property type="entry name" value="Nudix"/>
    <property type="match status" value="1"/>
</dbReference>
<evidence type="ECO:0000256" key="2">
    <source>
        <dbReference type="ARBA" id="ARBA00001946"/>
    </source>
</evidence>
<reference evidence="8 9" key="1">
    <citation type="journal article" date="2001" name="Proc. Natl. Acad. Sci. U.S.A.">
        <title>Complete genome sequence of Caulobacter crescentus.</title>
        <authorList>
            <person name="Nierman W.C."/>
            <person name="Feldblyum T.V."/>
            <person name="Laub M.T."/>
            <person name="Paulsen I.T."/>
            <person name="Nelson K.E."/>
            <person name="Eisen J.A."/>
            <person name="Heidelberg J.F."/>
            <person name="Alley M.R."/>
            <person name="Ohta N."/>
            <person name="Maddock J.R."/>
            <person name="Potocka I."/>
            <person name="Nelson W.C."/>
            <person name="Newton A."/>
            <person name="Stephens C."/>
            <person name="Phadke N.D."/>
            <person name="Ely B."/>
            <person name="DeBoy R.T."/>
            <person name="Dodson R.J."/>
            <person name="Durkin A.S."/>
            <person name="Gwinn M.L."/>
            <person name="Haft D.H."/>
            <person name="Kolonay J.F."/>
            <person name="Smit J."/>
            <person name="Craven M.B."/>
            <person name="Khouri H."/>
            <person name="Shetty J."/>
            <person name="Berry K."/>
            <person name="Utterback T."/>
            <person name="Tran K."/>
            <person name="Wolf A."/>
            <person name="Vamathevan J."/>
            <person name="Ermolaeva M."/>
            <person name="White O."/>
            <person name="Salzberg S.L."/>
            <person name="Venter J.C."/>
            <person name="Shapiro L."/>
            <person name="Fraser C.M."/>
        </authorList>
    </citation>
    <scope>NUCLEOTIDE SEQUENCE [LARGE SCALE GENOMIC DNA]</scope>
    <source>
        <strain evidence="9">ATCC 19089 / CB15</strain>
    </source>
</reference>
<organism evidence="8 9">
    <name type="scientific">Caulobacter vibrioides (strain ATCC 19089 / CIP 103742 / CB 15)</name>
    <name type="common">Caulobacter crescentus</name>
    <dbReference type="NCBI Taxonomy" id="190650"/>
    <lineage>
        <taxon>Bacteria</taxon>
        <taxon>Pseudomonadati</taxon>
        <taxon>Pseudomonadota</taxon>
        <taxon>Alphaproteobacteria</taxon>
        <taxon>Caulobacterales</taxon>
        <taxon>Caulobacteraceae</taxon>
        <taxon>Caulobacter</taxon>
    </lineage>
</organism>
<protein>
    <recommendedName>
        <fullName evidence="7">Nudix hydrolase domain-containing protein</fullName>
    </recommendedName>
</protein>
<gene>
    <name evidence="8" type="ordered locus">CC_2457</name>
</gene>
<dbReference type="eggNOG" id="COG0494">
    <property type="taxonomic scope" value="Bacteria"/>
</dbReference>
<dbReference type="InterPro" id="IPR039121">
    <property type="entry name" value="NUDT19"/>
</dbReference>
<dbReference type="SMR" id="Q9A5J0"/>
<evidence type="ECO:0000313" key="9">
    <source>
        <dbReference type="Proteomes" id="UP000001816"/>
    </source>
</evidence>
<dbReference type="CDD" id="cd18870">
    <property type="entry name" value="NUDIX_AcylCoAdiphos_Nudt19"/>
    <property type="match status" value="1"/>
</dbReference>
<evidence type="ECO:0000256" key="4">
    <source>
        <dbReference type="ARBA" id="ARBA00022801"/>
    </source>
</evidence>
<accession>Q9A5J0</accession>
<name>Q9A5J0_CAUVC</name>
<evidence type="ECO:0000256" key="6">
    <source>
        <dbReference type="ARBA" id="ARBA00023211"/>
    </source>
</evidence>
<feature type="domain" description="Nudix hydrolase" evidence="7">
    <location>
        <begin position="38"/>
        <end position="229"/>
    </location>
</feature>
<keyword evidence="5" id="KW-0460">Magnesium</keyword>
<dbReference type="GO" id="GO:0046872">
    <property type="term" value="F:metal ion binding"/>
    <property type="evidence" value="ECO:0007669"/>
    <property type="project" value="UniProtKB-KW"/>
</dbReference>
<dbReference type="GO" id="GO:0016818">
    <property type="term" value="F:hydrolase activity, acting on acid anhydrides, in phosphorus-containing anhydrides"/>
    <property type="evidence" value="ECO:0007669"/>
    <property type="project" value="InterPro"/>
</dbReference>
<proteinExistence type="predicted"/>
<dbReference type="EnsemblBacteria" id="AAK24428">
    <property type="protein sequence ID" value="AAK24428"/>
    <property type="gene ID" value="CC_2457"/>
</dbReference>
<dbReference type="KEGG" id="ccr:CC_2457"/>
<dbReference type="PANTHER" id="PTHR12318">
    <property type="entry name" value="TESTOSTERONE-REGULATED PROTEIN RP2"/>
    <property type="match status" value="1"/>
</dbReference>
<dbReference type="BioCyc" id="CAULO:CC2457-MONOMER"/>